<dbReference type="PANTHER" id="PTHR22911:SF6">
    <property type="entry name" value="SOLUTE CARRIER FAMILY 35 MEMBER G1"/>
    <property type="match status" value="1"/>
</dbReference>
<accession>A0A0P7J7U2</accession>
<dbReference type="PANTHER" id="PTHR22911">
    <property type="entry name" value="ACYL-MALONYL CONDENSING ENZYME-RELATED"/>
    <property type="match status" value="1"/>
</dbReference>
<evidence type="ECO:0000313" key="8">
    <source>
        <dbReference type="EMBL" id="KPN64582.1"/>
    </source>
</evidence>
<dbReference type="OrthoDB" id="7165334at2"/>
<dbReference type="Pfam" id="PF00892">
    <property type="entry name" value="EamA"/>
    <property type="match status" value="1"/>
</dbReference>
<feature type="transmembrane region" description="Helical" evidence="6">
    <location>
        <begin position="178"/>
        <end position="196"/>
    </location>
</feature>
<evidence type="ECO:0000313" key="9">
    <source>
        <dbReference type="Proteomes" id="UP000050471"/>
    </source>
</evidence>
<evidence type="ECO:0000256" key="1">
    <source>
        <dbReference type="ARBA" id="ARBA00004141"/>
    </source>
</evidence>
<sequence>MSDNMKGAVFMTAAMTCYTLNDVCVKLMLDGMPLGQTVTLRGVIAVALMYVVGRYLGVLRFNLPWREWMLIGLRAGAEITVTYCFLTALYNMPIANVTAIIQAVPLTVALAAWAVLGEPLGWRRLVAILVGFVGVLLIVQPGGEGFSVWSIYALAAVALITLRDLIVRRMDPATPSTTVAFLTAIAITVGFSVLSIGEDWAGVDAASAGLLVLAAGFITMGYLLSVMVMRVGDIGFIAPFRYAGLVVALITGLLIFGDWPGGVTLLGAAIVVGTGLFTLYRERLAGRQLCKRGQGGVTAAN</sequence>
<evidence type="ECO:0000259" key="7">
    <source>
        <dbReference type="Pfam" id="PF00892"/>
    </source>
</evidence>
<dbReference type="GO" id="GO:0016020">
    <property type="term" value="C:membrane"/>
    <property type="evidence" value="ECO:0007669"/>
    <property type="project" value="UniProtKB-SubCell"/>
</dbReference>
<feature type="transmembrane region" description="Helical" evidence="6">
    <location>
        <begin position="240"/>
        <end position="257"/>
    </location>
</feature>
<dbReference type="AlphaFoldDB" id="A0A0P7J7U2"/>
<organism evidence="8 9">
    <name type="scientific">Aliiroseovarius crassostreae</name>
    <dbReference type="NCBI Taxonomy" id="154981"/>
    <lineage>
        <taxon>Bacteria</taxon>
        <taxon>Pseudomonadati</taxon>
        <taxon>Pseudomonadota</taxon>
        <taxon>Alphaproteobacteria</taxon>
        <taxon>Rhodobacterales</taxon>
        <taxon>Paracoccaceae</taxon>
        <taxon>Aliiroseovarius</taxon>
    </lineage>
</organism>
<comment type="similarity">
    <text evidence="2">Belongs to the drug/metabolite transporter (DMT) superfamily. 10 TMS drug/metabolite exporter (DME) (TC 2.A.7.3) family.</text>
</comment>
<keyword evidence="4 6" id="KW-1133">Transmembrane helix</keyword>
<dbReference type="EMBL" id="LKBA01000004">
    <property type="protein sequence ID" value="KPN64582.1"/>
    <property type="molecule type" value="Genomic_DNA"/>
</dbReference>
<dbReference type="InterPro" id="IPR037185">
    <property type="entry name" value="EmrE-like"/>
</dbReference>
<evidence type="ECO:0000256" key="6">
    <source>
        <dbReference type="SAM" id="Phobius"/>
    </source>
</evidence>
<keyword evidence="9" id="KW-1185">Reference proteome</keyword>
<evidence type="ECO:0000256" key="4">
    <source>
        <dbReference type="ARBA" id="ARBA00022989"/>
    </source>
</evidence>
<name>A0A0P7J7U2_9RHOB</name>
<dbReference type="STRING" id="154981.AKJ29_15340"/>
<feature type="domain" description="EamA" evidence="7">
    <location>
        <begin position="5"/>
        <end position="139"/>
    </location>
</feature>
<feature type="transmembrane region" description="Helical" evidence="6">
    <location>
        <begin position="125"/>
        <end position="143"/>
    </location>
</feature>
<evidence type="ECO:0000256" key="5">
    <source>
        <dbReference type="ARBA" id="ARBA00023136"/>
    </source>
</evidence>
<keyword evidence="3 6" id="KW-0812">Transmembrane</keyword>
<dbReference type="InterPro" id="IPR000620">
    <property type="entry name" value="EamA_dom"/>
</dbReference>
<comment type="subcellular location">
    <subcellularLocation>
        <location evidence="1">Membrane</location>
        <topology evidence="1">Multi-pass membrane protein</topology>
    </subcellularLocation>
</comment>
<protein>
    <recommendedName>
        <fullName evidence="7">EamA domain-containing protein</fullName>
    </recommendedName>
</protein>
<evidence type="ECO:0000256" key="2">
    <source>
        <dbReference type="ARBA" id="ARBA00009853"/>
    </source>
</evidence>
<reference evidence="8 9" key="1">
    <citation type="submission" date="2015-09" db="EMBL/GenBank/DDBJ databases">
        <title>Draft genome sequence of Aliiroseovarius crassostreae CV919-312TSm, the causative agent of Roseovarius Oyster Disease (formerly Juvenile Oyster Disease).</title>
        <authorList>
            <person name="Kessner L."/>
            <person name="Spinard E."/>
            <person name="Nelson D."/>
        </authorList>
    </citation>
    <scope>NUCLEOTIDE SEQUENCE [LARGE SCALE GENOMIC DNA]</scope>
    <source>
        <strain evidence="8 9">CV919-312</strain>
    </source>
</reference>
<evidence type="ECO:0000256" key="3">
    <source>
        <dbReference type="ARBA" id="ARBA00022692"/>
    </source>
</evidence>
<feature type="transmembrane region" description="Helical" evidence="6">
    <location>
        <begin position="149"/>
        <end position="166"/>
    </location>
</feature>
<comment type="caution">
    <text evidence="8">The sequence shown here is derived from an EMBL/GenBank/DDBJ whole genome shotgun (WGS) entry which is preliminary data.</text>
</comment>
<feature type="transmembrane region" description="Helical" evidence="6">
    <location>
        <begin position="263"/>
        <end position="280"/>
    </location>
</feature>
<feature type="transmembrane region" description="Helical" evidence="6">
    <location>
        <begin position="38"/>
        <end position="56"/>
    </location>
</feature>
<feature type="transmembrane region" description="Helical" evidence="6">
    <location>
        <begin position="68"/>
        <end position="88"/>
    </location>
</feature>
<dbReference type="SUPFAM" id="SSF103481">
    <property type="entry name" value="Multidrug resistance efflux transporter EmrE"/>
    <property type="match status" value="1"/>
</dbReference>
<proteinExistence type="inferred from homology"/>
<keyword evidence="5 6" id="KW-0472">Membrane</keyword>
<feature type="transmembrane region" description="Helical" evidence="6">
    <location>
        <begin position="94"/>
        <end position="116"/>
    </location>
</feature>
<gene>
    <name evidence="8" type="ORF">AKJ29_15340</name>
</gene>
<feature type="transmembrane region" description="Helical" evidence="6">
    <location>
        <begin position="208"/>
        <end position="228"/>
    </location>
</feature>
<dbReference type="Proteomes" id="UP000050471">
    <property type="component" value="Unassembled WGS sequence"/>
</dbReference>
<dbReference type="Gene3D" id="1.10.3730.20">
    <property type="match status" value="1"/>
</dbReference>